<dbReference type="OrthoDB" id="3262926at2759"/>
<dbReference type="EMBL" id="SKBN01000080">
    <property type="protein sequence ID" value="TGJ83916.1"/>
    <property type="molecule type" value="Genomic_DNA"/>
</dbReference>
<feature type="compositionally biased region" description="Pro residues" evidence="4">
    <location>
        <begin position="8"/>
        <end position="18"/>
    </location>
</feature>
<proteinExistence type="inferred from homology"/>
<evidence type="ECO:0000256" key="3">
    <source>
        <dbReference type="ARBA" id="ARBA00030602"/>
    </source>
</evidence>
<dbReference type="Proteomes" id="UP000297716">
    <property type="component" value="Unassembled WGS sequence"/>
</dbReference>
<comment type="similarity">
    <text evidence="1">Belongs to the gamma-glutamylcyclotransferase family.</text>
</comment>
<sequence>MVSTARRPPTPPPLPPPLASHKVQRTEEMPSTYLASLEAAGPDFMNTALHVPIAKQPIKPIWYFFYGTLTKPEILKHILDLDEEPVLRPAKIIGYELSSWGQYKALVDGEPGTEVSGFAYEVQTVDHEFKLARYETHAYRLHPCRIQFTDGRDPRELSGNTFIYAGDAAALRAGTFDRVLWEIQMGERLPDKWKTPTEEIMRRLIGGHGDSEGSSNHAME</sequence>
<keyword evidence="7" id="KW-1185">Reference proteome</keyword>
<evidence type="ECO:0000256" key="2">
    <source>
        <dbReference type="ARBA" id="ARBA00022679"/>
    </source>
</evidence>
<evidence type="ECO:0000256" key="1">
    <source>
        <dbReference type="ARBA" id="ARBA00008861"/>
    </source>
</evidence>
<feature type="domain" description="Gamma-glutamylcyclotransferase AIG2-like" evidence="5">
    <location>
        <begin position="63"/>
        <end position="166"/>
    </location>
</feature>
<keyword evidence="2" id="KW-0808">Transferase</keyword>
<organism evidence="6 7">
    <name type="scientific">Xylaria hypoxylon</name>
    <dbReference type="NCBI Taxonomy" id="37992"/>
    <lineage>
        <taxon>Eukaryota</taxon>
        <taxon>Fungi</taxon>
        <taxon>Dikarya</taxon>
        <taxon>Ascomycota</taxon>
        <taxon>Pezizomycotina</taxon>
        <taxon>Sordariomycetes</taxon>
        <taxon>Xylariomycetidae</taxon>
        <taxon>Xylariales</taxon>
        <taxon>Xylariaceae</taxon>
        <taxon>Xylaria</taxon>
    </lineage>
</organism>
<evidence type="ECO:0000313" key="7">
    <source>
        <dbReference type="Proteomes" id="UP000297716"/>
    </source>
</evidence>
<dbReference type="Pfam" id="PF06094">
    <property type="entry name" value="GGACT"/>
    <property type="match status" value="1"/>
</dbReference>
<dbReference type="InterPro" id="IPR009288">
    <property type="entry name" value="AIG2-like_dom"/>
</dbReference>
<dbReference type="GO" id="GO:0016740">
    <property type="term" value="F:transferase activity"/>
    <property type="evidence" value="ECO:0007669"/>
    <property type="project" value="UniProtKB-KW"/>
</dbReference>
<dbReference type="InterPro" id="IPR045038">
    <property type="entry name" value="AIG2-like"/>
</dbReference>
<dbReference type="PANTHER" id="PTHR31544:SF4">
    <property type="entry name" value="GAMMA-GLUTAMYLCYCLOTRANSFERASE-RELATED"/>
    <property type="match status" value="1"/>
</dbReference>
<evidence type="ECO:0000256" key="4">
    <source>
        <dbReference type="SAM" id="MobiDB-lite"/>
    </source>
</evidence>
<accession>A0A4Z0Z2X2</accession>
<dbReference type="AlphaFoldDB" id="A0A4Z0Z2X2"/>
<reference evidence="6 7" key="1">
    <citation type="submission" date="2019-03" db="EMBL/GenBank/DDBJ databases">
        <title>Draft genome sequence of Xylaria hypoxylon DSM 108379, a ubiquitous saprotrophic-parasitic fungi on hardwood.</title>
        <authorList>
            <person name="Buettner E."/>
            <person name="Leonhardt S."/>
            <person name="Gebauer A.M."/>
            <person name="Liers C."/>
            <person name="Hofrichter M."/>
            <person name="Kellner H."/>
        </authorList>
    </citation>
    <scope>NUCLEOTIDE SEQUENCE [LARGE SCALE GENOMIC DNA]</scope>
    <source>
        <strain evidence="6 7">DSM 108379</strain>
    </source>
</reference>
<feature type="region of interest" description="Disordered" evidence="4">
    <location>
        <begin position="1"/>
        <end position="25"/>
    </location>
</feature>
<protein>
    <recommendedName>
        <fullName evidence="3">Putative gamma-glutamylcyclotransferase</fullName>
    </recommendedName>
</protein>
<dbReference type="InterPro" id="IPR013024">
    <property type="entry name" value="GGCT-like"/>
</dbReference>
<dbReference type="SUPFAM" id="SSF110857">
    <property type="entry name" value="Gamma-glutamyl cyclotransferase-like"/>
    <property type="match status" value="1"/>
</dbReference>
<dbReference type="Gene3D" id="3.10.490.10">
    <property type="entry name" value="Gamma-glutamyl cyclotransferase-like"/>
    <property type="match status" value="1"/>
</dbReference>
<gene>
    <name evidence="6" type="ORF">E0Z10_g4863</name>
</gene>
<dbReference type="InterPro" id="IPR036568">
    <property type="entry name" value="GGCT-like_sf"/>
</dbReference>
<comment type="caution">
    <text evidence="6">The sequence shown here is derived from an EMBL/GenBank/DDBJ whole genome shotgun (WGS) entry which is preliminary data.</text>
</comment>
<dbReference type="PANTHER" id="PTHR31544">
    <property type="entry name" value="AIG2-LIKE PROTEIN D"/>
    <property type="match status" value="1"/>
</dbReference>
<evidence type="ECO:0000313" key="6">
    <source>
        <dbReference type="EMBL" id="TGJ83916.1"/>
    </source>
</evidence>
<evidence type="ECO:0000259" key="5">
    <source>
        <dbReference type="Pfam" id="PF06094"/>
    </source>
</evidence>
<dbReference type="CDD" id="cd06661">
    <property type="entry name" value="GGCT_like"/>
    <property type="match status" value="1"/>
</dbReference>
<name>A0A4Z0Z2X2_9PEZI</name>